<reference evidence="1 2" key="1">
    <citation type="submission" date="2023-10" db="EMBL/GenBank/DDBJ databases">
        <title>Characteristics and mechanism of a salt-tolerant marine origin heterotrophic nitrifying- aerobic denitrifying bacteria Marinobacter xestospongiae HN1.</title>
        <authorList>
            <person name="Qi R."/>
        </authorList>
    </citation>
    <scope>NUCLEOTIDE SEQUENCE [LARGE SCALE GENOMIC DNA]</scope>
    <source>
        <strain evidence="1 2">HN1</strain>
    </source>
</reference>
<dbReference type="Proteomes" id="UP001269819">
    <property type="component" value="Unassembled WGS sequence"/>
</dbReference>
<evidence type="ECO:0000313" key="2">
    <source>
        <dbReference type="Proteomes" id="UP001269819"/>
    </source>
</evidence>
<dbReference type="SUPFAM" id="SSF75011">
    <property type="entry name" value="3-carboxy-cis,cis-mucoante lactonizing enzyme"/>
    <property type="match status" value="1"/>
</dbReference>
<organism evidence="1 2">
    <name type="scientific">Marinobacter xestospongiae</name>
    <dbReference type="NCBI Taxonomy" id="994319"/>
    <lineage>
        <taxon>Bacteria</taxon>
        <taxon>Pseudomonadati</taxon>
        <taxon>Pseudomonadota</taxon>
        <taxon>Gammaproteobacteria</taxon>
        <taxon>Pseudomonadales</taxon>
        <taxon>Marinobacteraceae</taxon>
        <taxon>Marinobacter</taxon>
    </lineage>
</organism>
<gene>
    <name evidence="1" type="ORF">RYS15_05900</name>
</gene>
<evidence type="ECO:0000313" key="1">
    <source>
        <dbReference type="EMBL" id="MDV2078207.1"/>
    </source>
</evidence>
<keyword evidence="2" id="KW-1185">Reference proteome</keyword>
<dbReference type="Gene3D" id="2.130.10.10">
    <property type="entry name" value="YVTN repeat-like/Quinoprotein amine dehydrogenase"/>
    <property type="match status" value="1"/>
</dbReference>
<comment type="caution">
    <text evidence="1">The sequence shown here is derived from an EMBL/GenBank/DDBJ whole genome shotgun (WGS) entry which is preliminary data.</text>
</comment>
<dbReference type="RefSeq" id="WP_316973019.1">
    <property type="nucleotide sequence ID" value="NZ_JAWIIJ010000003.1"/>
</dbReference>
<dbReference type="EMBL" id="JAWIIJ010000003">
    <property type="protein sequence ID" value="MDV2078207.1"/>
    <property type="molecule type" value="Genomic_DNA"/>
</dbReference>
<accession>A0ABU3VVA1</accession>
<name>A0ABU3VVA1_9GAMM</name>
<proteinExistence type="predicted"/>
<protein>
    <submittedName>
        <fullName evidence="1">Uncharacterized protein</fullName>
    </submittedName>
</protein>
<dbReference type="InterPro" id="IPR015943">
    <property type="entry name" value="WD40/YVTN_repeat-like_dom_sf"/>
</dbReference>
<sequence length="395" mass="42136">MHTPISLRSLLGTGGLALTLTLAGCGSSDDSTPLKPGQDARLVGVVSTVASDFTSGAVELIDMSETDPVASGAYFPTGSDIGVTARGQHYYRFGRFNIDTLQKVDVANPAQEIWQFSTLSAGDTASSNPYALVFVNDTKAYLLRYNTSEAWIVNPSATSEDEFFSGETLDLSGYLPDNTQGAPNMASGVVVDGKLFITLQRLDSEYDPTNTAYVAVFDTDTDTEIDTGMGENGLKGIPLIGRNPGGIQYHEDLGILVKNTGSYDTKEQTGVDRIDPETFAIEPLIADADTDDLLSDLVIVSDTQGYVLSYAGWKDTTLQSFNPSAATIEFTTVASYAGGDYRDIELSPEGNLWLADATANNPGVRILATADNSEQAFIQTTLLPTGVAFTEIDDE</sequence>